<evidence type="ECO:0000256" key="1">
    <source>
        <dbReference type="ARBA" id="ARBA00022679"/>
    </source>
</evidence>
<accession>A0ABQ1WU31</accession>
<evidence type="ECO:0000313" key="3">
    <source>
        <dbReference type="EMBL" id="GGG45419.1"/>
    </source>
</evidence>
<dbReference type="Gene3D" id="3.90.470.20">
    <property type="entry name" value="4'-phosphopantetheinyl transferase domain"/>
    <property type="match status" value="1"/>
</dbReference>
<reference evidence="4" key="1">
    <citation type="journal article" date="2019" name="Int. J. Syst. Evol. Microbiol.">
        <title>The Global Catalogue of Microorganisms (GCM) 10K type strain sequencing project: providing services to taxonomists for standard genome sequencing and annotation.</title>
        <authorList>
            <consortium name="The Broad Institute Genomics Platform"/>
            <consortium name="The Broad Institute Genome Sequencing Center for Infectious Disease"/>
            <person name="Wu L."/>
            <person name="Ma J."/>
        </authorList>
    </citation>
    <scope>NUCLEOTIDE SEQUENCE [LARGE SCALE GENOMIC DNA]</scope>
    <source>
        <strain evidence="4">CGMCC 1.15422</strain>
    </source>
</reference>
<dbReference type="Proteomes" id="UP000605733">
    <property type="component" value="Unassembled WGS sequence"/>
</dbReference>
<keyword evidence="1" id="KW-0808">Transferase</keyword>
<dbReference type="EMBL" id="BMIX01000010">
    <property type="protein sequence ID" value="GGG45419.1"/>
    <property type="molecule type" value="Genomic_DNA"/>
</dbReference>
<dbReference type="InterPro" id="IPR037143">
    <property type="entry name" value="4-PPantetheinyl_Trfase_dom_sf"/>
</dbReference>
<dbReference type="RefSeq" id="WP_011709486.1">
    <property type="nucleotide sequence ID" value="NZ_BMIX01000010.1"/>
</dbReference>
<evidence type="ECO:0000259" key="2">
    <source>
        <dbReference type="Pfam" id="PF01648"/>
    </source>
</evidence>
<sequence length="187" mass="21480">MIGNDIIDLSISLPTNKSEDFRFLKKVFSEEEIVLIKESENPEILLWQLWSMKEAAYKAHQRAFKLPRKLNPIAYRCSLNSDNKSGIVKVDHSRYSTTTEINANYIHSSIDAKEEVFQKIYFNISHSKKDLRRNISAGLSVDESFIKVYKNAEGLPCIHLKKEDKILPISLSHHGNFTAFIIPLINS</sequence>
<evidence type="ECO:0000313" key="4">
    <source>
        <dbReference type="Proteomes" id="UP000605733"/>
    </source>
</evidence>
<keyword evidence="4" id="KW-1185">Reference proteome</keyword>
<organism evidence="3 4">
    <name type="scientific">Christiangramia forsetii</name>
    <dbReference type="NCBI Taxonomy" id="411153"/>
    <lineage>
        <taxon>Bacteria</taxon>
        <taxon>Pseudomonadati</taxon>
        <taxon>Bacteroidota</taxon>
        <taxon>Flavobacteriia</taxon>
        <taxon>Flavobacteriales</taxon>
        <taxon>Flavobacteriaceae</taxon>
        <taxon>Christiangramia</taxon>
    </lineage>
</organism>
<proteinExistence type="predicted"/>
<comment type="caution">
    <text evidence="3">The sequence shown here is derived from an EMBL/GenBank/DDBJ whole genome shotgun (WGS) entry which is preliminary data.</text>
</comment>
<dbReference type="SUPFAM" id="SSF56214">
    <property type="entry name" value="4'-phosphopantetheinyl transferase"/>
    <property type="match status" value="1"/>
</dbReference>
<feature type="domain" description="4'-phosphopantetheinyl transferase" evidence="2">
    <location>
        <begin position="2"/>
        <end position="66"/>
    </location>
</feature>
<dbReference type="InterPro" id="IPR008278">
    <property type="entry name" value="4-PPantetheinyl_Trfase_dom"/>
</dbReference>
<gene>
    <name evidence="3" type="ORF">GCM10011532_31760</name>
</gene>
<name>A0ABQ1WU31_9FLAO</name>
<protein>
    <recommendedName>
        <fullName evidence="2">4'-phosphopantetheinyl transferase domain-containing protein</fullName>
    </recommendedName>
</protein>
<dbReference type="Pfam" id="PF01648">
    <property type="entry name" value="ACPS"/>
    <property type="match status" value="1"/>
</dbReference>